<proteinExistence type="predicted"/>
<accession>A0A126T124</accession>
<gene>
    <name evidence="1" type="ORF">JT25_004630</name>
</gene>
<name>A0A126T124_9GAMM</name>
<organism evidence="1 2">
    <name type="scientific">Methylomonas denitrificans</name>
    <dbReference type="NCBI Taxonomy" id="1538553"/>
    <lineage>
        <taxon>Bacteria</taxon>
        <taxon>Pseudomonadati</taxon>
        <taxon>Pseudomonadota</taxon>
        <taxon>Gammaproteobacteria</taxon>
        <taxon>Methylococcales</taxon>
        <taxon>Methylococcaceae</taxon>
        <taxon>Methylomonas</taxon>
    </lineage>
</organism>
<dbReference type="EMBL" id="CP014476">
    <property type="protein sequence ID" value="AMK75777.1"/>
    <property type="molecule type" value="Genomic_DNA"/>
</dbReference>
<dbReference type="SUPFAM" id="SSF141371">
    <property type="entry name" value="PilZ domain-like"/>
    <property type="match status" value="1"/>
</dbReference>
<dbReference type="KEGG" id="mdn:JT25_004630"/>
<dbReference type="RefSeq" id="WP_036273632.1">
    <property type="nucleotide sequence ID" value="NZ_CP014476.1"/>
</dbReference>
<dbReference type="Proteomes" id="UP000030512">
    <property type="component" value="Chromosome"/>
</dbReference>
<evidence type="ECO:0008006" key="3">
    <source>
        <dbReference type="Google" id="ProtNLM"/>
    </source>
</evidence>
<keyword evidence="2" id="KW-1185">Reference proteome</keyword>
<protein>
    <recommendedName>
        <fullName evidence="3">PilZ domain-containing protein</fullName>
    </recommendedName>
</protein>
<sequence length="120" mass="13368">MSFEKRIHRRVKPRGLQAGIIFNSRTAREVSLNAEILDISYSGIRVKLQDPIGADVAGKIKITMVLPESGTPFSVHGILKHQHVDSECGLHYVDHVEGSIDDLMFECIELDDTTVLIKTV</sequence>
<dbReference type="Gene3D" id="2.40.10.220">
    <property type="entry name" value="predicted glycosyltransferase like domains"/>
    <property type="match status" value="1"/>
</dbReference>
<dbReference type="OrthoDB" id="5569337at2"/>
<evidence type="ECO:0000313" key="1">
    <source>
        <dbReference type="EMBL" id="AMK75777.1"/>
    </source>
</evidence>
<dbReference type="AlphaFoldDB" id="A0A126T124"/>
<reference evidence="1 2" key="1">
    <citation type="journal article" date="2015" name="Environ. Microbiol.">
        <title>Methane oxidation coupled to nitrate reduction under hypoxia by the Gammaproteobacterium Methylomonas denitrificans, sp. nov. type strain FJG1.</title>
        <authorList>
            <person name="Kits K.D."/>
            <person name="Klotz M.G."/>
            <person name="Stein L.Y."/>
        </authorList>
    </citation>
    <scope>NUCLEOTIDE SEQUENCE [LARGE SCALE GENOMIC DNA]</scope>
    <source>
        <strain evidence="1 2">FJG1</strain>
    </source>
</reference>
<evidence type="ECO:0000313" key="2">
    <source>
        <dbReference type="Proteomes" id="UP000030512"/>
    </source>
</evidence>